<organism evidence="12 13">
    <name type="scientific">Drosophila suzukii</name>
    <name type="common">Spotted-wing drosophila fruit fly</name>
    <dbReference type="NCBI Taxonomy" id="28584"/>
    <lineage>
        <taxon>Eukaryota</taxon>
        <taxon>Metazoa</taxon>
        <taxon>Ecdysozoa</taxon>
        <taxon>Arthropoda</taxon>
        <taxon>Hexapoda</taxon>
        <taxon>Insecta</taxon>
        <taxon>Pterygota</taxon>
        <taxon>Neoptera</taxon>
        <taxon>Endopterygota</taxon>
        <taxon>Diptera</taxon>
        <taxon>Brachycera</taxon>
        <taxon>Muscomorpha</taxon>
        <taxon>Ephydroidea</taxon>
        <taxon>Drosophilidae</taxon>
        <taxon>Drosophila</taxon>
        <taxon>Sophophora</taxon>
    </lineage>
</organism>
<evidence type="ECO:0000256" key="5">
    <source>
        <dbReference type="ARBA" id="ARBA00023040"/>
    </source>
</evidence>
<feature type="compositionally biased region" description="Gly residues" evidence="9">
    <location>
        <begin position="932"/>
        <end position="944"/>
    </location>
</feature>
<dbReference type="Proteomes" id="UP001652628">
    <property type="component" value="Chromosome X"/>
</dbReference>
<feature type="transmembrane region" description="Helical" evidence="10">
    <location>
        <begin position="424"/>
        <end position="445"/>
    </location>
</feature>
<reference evidence="13" key="1">
    <citation type="submission" date="2025-08" db="UniProtKB">
        <authorList>
            <consortium name="RefSeq"/>
        </authorList>
    </citation>
    <scope>IDENTIFICATION</scope>
</reference>
<feature type="compositionally biased region" description="Low complexity" evidence="9">
    <location>
        <begin position="626"/>
        <end position="641"/>
    </location>
</feature>
<feature type="compositionally biased region" description="Basic and acidic residues" evidence="9">
    <location>
        <begin position="539"/>
        <end position="571"/>
    </location>
</feature>
<feature type="region of interest" description="Disordered" evidence="9">
    <location>
        <begin position="679"/>
        <end position="698"/>
    </location>
</feature>
<feature type="domain" description="G-protein coupled receptors family 1 profile" evidence="11">
    <location>
        <begin position="138"/>
        <end position="440"/>
    </location>
</feature>
<feature type="compositionally biased region" description="Low complexity" evidence="9">
    <location>
        <begin position="992"/>
        <end position="1007"/>
    </location>
</feature>
<keyword evidence="12" id="KW-1185">Reference proteome</keyword>
<evidence type="ECO:0000256" key="7">
    <source>
        <dbReference type="ARBA" id="ARBA00023170"/>
    </source>
</evidence>
<feature type="transmembrane region" description="Helical" evidence="10">
    <location>
        <begin position="159"/>
        <end position="182"/>
    </location>
</feature>
<evidence type="ECO:0000259" key="11">
    <source>
        <dbReference type="PROSITE" id="PS50262"/>
    </source>
</evidence>
<feature type="transmembrane region" description="Helical" evidence="10">
    <location>
        <begin position="188"/>
        <end position="210"/>
    </location>
</feature>
<dbReference type="PANTHER" id="PTHR24238">
    <property type="entry name" value="G-PROTEIN COUPLED RECEPTOR"/>
    <property type="match status" value="1"/>
</dbReference>
<dbReference type="SUPFAM" id="SSF81321">
    <property type="entry name" value="Family A G protein-coupled receptor-like"/>
    <property type="match status" value="1"/>
</dbReference>
<protein>
    <submittedName>
        <fullName evidence="13">Uncharacterized protein isoform X1</fullName>
    </submittedName>
</protein>
<proteinExistence type="inferred from homology"/>
<dbReference type="PANTHER" id="PTHR24238:SF69">
    <property type="entry name" value="G-PROTEIN COUPLED RECEPTOR 165"/>
    <property type="match status" value="1"/>
</dbReference>
<dbReference type="Gene3D" id="1.20.1070.10">
    <property type="entry name" value="Rhodopsin 7-helix transmembrane proteins"/>
    <property type="match status" value="1"/>
</dbReference>
<feature type="compositionally biased region" description="Basic residues" evidence="9">
    <location>
        <begin position="921"/>
        <end position="931"/>
    </location>
</feature>
<feature type="transmembrane region" description="Helical" evidence="10">
    <location>
        <begin position="121"/>
        <end position="147"/>
    </location>
</feature>
<evidence type="ECO:0000256" key="10">
    <source>
        <dbReference type="SAM" id="Phobius"/>
    </source>
</evidence>
<dbReference type="InterPro" id="IPR017452">
    <property type="entry name" value="GPCR_Rhodpsn_7TM"/>
</dbReference>
<name>A0ABM4TU39_DROSZ</name>
<evidence type="ECO:0000256" key="4">
    <source>
        <dbReference type="ARBA" id="ARBA00022989"/>
    </source>
</evidence>
<feature type="compositionally biased region" description="Gly residues" evidence="9">
    <location>
        <begin position="347"/>
        <end position="357"/>
    </location>
</feature>
<accession>A0ABM4TU39</accession>
<keyword evidence="8" id="KW-0807">Transducer</keyword>
<comment type="similarity">
    <text evidence="2">Belongs to the G-protein coupled receptor 1 family.</text>
</comment>
<dbReference type="RefSeq" id="XP_070853493.1">
    <property type="nucleotide sequence ID" value="XM_070997392.1"/>
</dbReference>
<evidence type="ECO:0000313" key="13">
    <source>
        <dbReference type="RefSeq" id="XP_070853493.1"/>
    </source>
</evidence>
<comment type="subcellular location">
    <subcellularLocation>
        <location evidence="1">Membrane</location>
        <topology evidence="1">Multi-pass membrane protein</topology>
    </subcellularLocation>
</comment>
<feature type="region of interest" description="Disordered" evidence="9">
    <location>
        <begin position="982"/>
        <end position="1028"/>
    </location>
</feature>
<feature type="transmembrane region" description="Helical" evidence="10">
    <location>
        <begin position="231"/>
        <end position="254"/>
    </location>
</feature>
<evidence type="ECO:0000313" key="12">
    <source>
        <dbReference type="Proteomes" id="UP001652628"/>
    </source>
</evidence>
<evidence type="ECO:0000256" key="2">
    <source>
        <dbReference type="ARBA" id="ARBA00010663"/>
    </source>
</evidence>
<keyword evidence="5" id="KW-0297">G-protein coupled receptor</keyword>
<feature type="compositionally biased region" description="Gly residues" evidence="9">
    <location>
        <begin position="56"/>
        <end position="76"/>
    </location>
</feature>
<dbReference type="PROSITE" id="PS50262">
    <property type="entry name" value="G_PROTEIN_RECEP_F1_2"/>
    <property type="match status" value="1"/>
</dbReference>
<feature type="region of interest" description="Disordered" evidence="9">
    <location>
        <begin position="334"/>
        <end position="357"/>
    </location>
</feature>
<evidence type="ECO:0000256" key="1">
    <source>
        <dbReference type="ARBA" id="ARBA00004141"/>
    </source>
</evidence>
<keyword evidence="6 10" id="KW-0472">Membrane</keyword>
<keyword evidence="3 10" id="KW-0812">Transmembrane</keyword>
<evidence type="ECO:0000256" key="9">
    <source>
        <dbReference type="SAM" id="MobiDB-lite"/>
    </source>
</evidence>
<keyword evidence="7" id="KW-0675">Receptor</keyword>
<evidence type="ECO:0000256" key="3">
    <source>
        <dbReference type="ARBA" id="ARBA00022692"/>
    </source>
</evidence>
<keyword evidence="4 10" id="KW-1133">Transmembrane helix</keyword>
<feature type="transmembrane region" description="Helical" evidence="10">
    <location>
        <begin position="287"/>
        <end position="305"/>
    </location>
</feature>
<evidence type="ECO:0000256" key="6">
    <source>
        <dbReference type="ARBA" id="ARBA00023136"/>
    </source>
</evidence>
<feature type="region of interest" description="Disordered" evidence="9">
    <location>
        <begin position="54"/>
        <end position="76"/>
    </location>
</feature>
<feature type="compositionally biased region" description="Basic and acidic residues" evidence="9">
    <location>
        <begin position="501"/>
        <end position="520"/>
    </location>
</feature>
<gene>
    <name evidence="13" type="primary">LOC108010457</name>
</gene>
<feature type="region of interest" description="Disordered" evidence="9">
    <location>
        <begin position="459"/>
        <end position="647"/>
    </location>
</feature>
<feature type="region of interest" description="Disordered" evidence="9">
    <location>
        <begin position="871"/>
        <end position="892"/>
    </location>
</feature>
<dbReference type="InterPro" id="IPR000276">
    <property type="entry name" value="GPCR_Rhodpsn"/>
</dbReference>
<dbReference type="GeneID" id="108010457"/>
<dbReference type="Pfam" id="PF00001">
    <property type="entry name" value="7tm_1"/>
    <property type="match status" value="1"/>
</dbReference>
<feature type="region of interest" description="Disordered" evidence="9">
    <location>
        <begin position="909"/>
        <end position="950"/>
    </location>
</feature>
<sequence>MPSRVFVPVDVGEDQEIFVDKRTFEPMMVDEVVRMSPAEQLRLVGGSDAYQLAASTGGGGGSSRGGGSGGDGAGGGDGKLSDVHDKYAMALSHFLDFHSNETVDMERLSGPILKSSIKSVYWLFLIQYAALALLGVILNVIIVVYIMYHRLYKDVTHAFIINLALCHFVQCALVLPVSLMVMLIQNWIFGQFLCFFLPMLQDIPLHVAMISHILIAWDRMRWLNDPLKGRLPGFVCCCATWLTGMVIALPYPIYTIYVELGDYMPQLSGIGLCVVNLMDDMQEYTRGLFLLMYCGPAILLSYLYIRTSQELRPPDGPFTVMMYEHRADVRIRQRNSSTSSVEPRQLSGGGVAGLSNGGGSSARSYDLYSAELDVHREKRKQRNFGSMAATQVVCMCPLMILRFARLSLEETYENAKHFDFTYLMFVWVAFLPTVIFPCIYASQILPRDEQERLRGYFRLSSRRKQKAQRRSDAGGGPGVGGSSRENSIEKDATLGTTSAHHAAESHKHSSKLRHEREVRLPGHGSSGGGERYTGAPYRQGKDRDRDRDRERDRERERDRDRDRDRERERQRAGGRGAGDAGVVNNLGKDVRGKKHDVKINIISDGVGHGGSSHAHPAHRKQSGSHSSTNNNNNTRSRPNPSQRHGGKLAADCLSNVTASTFCNGSGSVNASGNGNGLGSALIPDDSSTSNYGDGEESSVVSSMMVPPQRWPGSGGGVLRHKDVSFSECSSTFSSSTLERDLEIMDQLERERSMDIQEMLQRERERDKVRRQLPDIEKLYAQRSPKGKRGEAVGAGAGTGTGTGAGLALVMPGSDPLSSLSQSQSLSTEYSLCSTLETTAGGGVGGGGGVSVGHEEVLQHHLEEVEEEVVPPDFYDSYTPGGSQNLPPNSGGVPVASAAVPAYQYQYSRNRLSRKSSGSGSSHHHHGHHHGQHGGGGVGGVAGGRGSKRDSFNSLNGTDLIAGAFCELDPTQPLNKMAVIEGRMRRSSPRNASFSSGSGVSGRSSMKSSSRDYDYGHGSSSHSAHPELDFRENIFAEL</sequence>
<evidence type="ECO:0000256" key="8">
    <source>
        <dbReference type="ARBA" id="ARBA00023224"/>
    </source>
</evidence>
<dbReference type="CDD" id="cd00637">
    <property type="entry name" value="7tm_classA_rhodopsin-like"/>
    <property type="match status" value="1"/>
</dbReference>